<protein>
    <submittedName>
        <fullName evidence="1">Hae</fullName>
    </submittedName>
</protein>
<dbReference type="SMR" id="A7TUJ5"/>
<dbReference type="EMBL" id="EF196803">
    <property type="protein sequence ID" value="ABU44870.1"/>
    <property type="molecule type" value="Genomic_DNA"/>
</dbReference>
<accession>A7TUJ5</accession>
<proteinExistence type="predicted"/>
<dbReference type="AlphaFoldDB" id="A7TUJ5"/>
<evidence type="ECO:0000313" key="1">
    <source>
        <dbReference type="EMBL" id="ABU44870.1"/>
    </source>
</evidence>
<sequence length="69" mass="8295">MVNVKMKFSVEVDGKIIIQHQIEEQAEKRSYLSQERKLTKEIIDKMNEFHSGRWIDAKPWTDFKTNKNQ</sequence>
<reference evidence="1" key="1">
    <citation type="journal article" date="2007" name="J. Med. Microbiol.">
        <title>Evidence that the cytolethal distending toxin locus was once part of a genomic island in the periodontal pathogen Aggregatibacter (Actinobacillus) actinomycetemcomitans strain Y4.</title>
        <authorList>
            <person name="Doungudomdacha S."/>
            <person name="Volgina A."/>
            <person name="DiRienzo J.M."/>
        </authorList>
    </citation>
    <scope>NUCLEOTIDE SEQUENCE</scope>
    <source>
        <strain evidence="1">Y4</strain>
    </source>
</reference>
<dbReference type="RefSeq" id="WP_005700756.1">
    <property type="nucleotide sequence ID" value="NZ_CP085093.1"/>
</dbReference>
<organism evidence="1">
    <name type="scientific">Aggregatibacter actinomycetemcomitans</name>
    <name type="common">Actinobacillus actinomycetemcomitans</name>
    <name type="synonym">Haemophilus actinomycetemcomitans</name>
    <dbReference type="NCBI Taxonomy" id="714"/>
    <lineage>
        <taxon>Bacteria</taxon>
        <taxon>Pseudomonadati</taxon>
        <taxon>Pseudomonadota</taxon>
        <taxon>Gammaproteobacteria</taxon>
        <taxon>Pasteurellales</taxon>
        <taxon>Pasteurellaceae</taxon>
        <taxon>Aggregatibacter</taxon>
    </lineage>
</organism>
<gene>
    <name evidence="1" type="primary">hae</name>
</gene>
<name>A7TUJ5_AGGAC</name>